<feature type="signal peptide" evidence="2">
    <location>
        <begin position="1"/>
        <end position="26"/>
    </location>
</feature>
<accession>A0A0F6W5R7</accession>
<evidence type="ECO:0000313" key="3">
    <source>
        <dbReference type="EMBL" id="AKF08130.1"/>
    </source>
</evidence>
<proteinExistence type="predicted"/>
<reference evidence="3 4" key="1">
    <citation type="submission" date="2015-03" db="EMBL/GenBank/DDBJ databases">
        <title>Genome assembly of Sandaracinus amylolyticus DSM 53668.</title>
        <authorList>
            <person name="Sharma G."/>
            <person name="Subramanian S."/>
        </authorList>
    </citation>
    <scope>NUCLEOTIDE SEQUENCE [LARGE SCALE GENOMIC DNA]</scope>
    <source>
        <strain evidence="3 4">DSM 53668</strain>
    </source>
</reference>
<dbReference type="EMBL" id="CP011125">
    <property type="protein sequence ID" value="AKF08130.1"/>
    <property type="molecule type" value="Genomic_DNA"/>
</dbReference>
<keyword evidence="4" id="KW-1185">Reference proteome</keyword>
<feature type="chain" id="PRO_5002511597" evidence="2">
    <location>
        <begin position="27"/>
        <end position="539"/>
    </location>
</feature>
<organism evidence="3 4">
    <name type="scientific">Sandaracinus amylolyticus</name>
    <dbReference type="NCBI Taxonomy" id="927083"/>
    <lineage>
        <taxon>Bacteria</taxon>
        <taxon>Pseudomonadati</taxon>
        <taxon>Myxococcota</taxon>
        <taxon>Polyangia</taxon>
        <taxon>Polyangiales</taxon>
        <taxon>Sandaracinaceae</taxon>
        <taxon>Sandaracinus</taxon>
    </lineage>
</organism>
<dbReference type="Proteomes" id="UP000034883">
    <property type="component" value="Chromosome"/>
</dbReference>
<feature type="region of interest" description="Disordered" evidence="1">
    <location>
        <begin position="27"/>
        <end position="62"/>
    </location>
</feature>
<dbReference type="SUPFAM" id="SSF48208">
    <property type="entry name" value="Six-hairpin glycosidases"/>
    <property type="match status" value="1"/>
</dbReference>
<evidence type="ECO:0000313" key="4">
    <source>
        <dbReference type="Proteomes" id="UP000034883"/>
    </source>
</evidence>
<name>A0A0F6W5R7_9BACT</name>
<dbReference type="GO" id="GO:0005975">
    <property type="term" value="P:carbohydrate metabolic process"/>
    <property type="evidence" value="ECO:0007669"/>
    <property type="project" value="InterPro"/>
</dbReference>
<dbReference type="PROSITE" id="PS51257">
    <property type="entry name" value="PROKAR_LIPOPROTEIN"/>
    <property type="match status" value="1"/>
</dbReference>
<dbReference type="InterPro" id="IPR008928">
    <property type="entry name" value="6-hairpin_glycosidase_sf"/>
</dbReference>
<dbReference type="KEGG" id="samy:DB32_005279"/>
<dbReference type="STRING" id="927083.DB32_005279"/>
<dbReference type="AlphaFoldDB" id="A0A0F6W5R7"/>
<evidence type="ECO:0000256" key="1">
    <source>
        <dbReference type="SAM" id="MobiDB-lite"/>
    </source>
</evidence>
<keyword evidence="2" id="KW-0732">Signal</keyword>
<protein>
    <submittedName>
        <fullName evidence="3">Uncharacterized protein</fullName>
    </submittedName>
</protein>
<gene>
    <name evidence="3" type="ORF">DB32_005279</name>
</gene>
<sequence>MGTRGKGRARWALVLIALASGCTGDAAIDGDASTPRDGGISSIDGARPSEHDASTSPIDGGPVATAGEIALTLRADRGAASDAVVSLGVPFAPGVLRDASHVRVLDASGTEREIHVAELARWPLDGSIRSVLVAFRATLAANAEERWTIEHGAPRTRTAPAAIAPAPDGPVAATLDPEHYARSRVSGPHLTIAANDRFESFDDELESCLGSMSPAYETYGVSCAGTNAHRTYYDGPHALWQRFVRGADAARYRRARLESTWYRDNELEWIAGRAMAVQVCQADGWTPSQKLDWGVMRRMTGQGMLDDYLLTGDPAAREAVIAMGEAFVRSLPAQRGGRENSLRVTERNLAWTIMGVASYYALDPRDEVRAALVSLIDEAVDWQSDGTSGAFEHDLVRPDPEECSDGPAGGSPFMTSLLVDGLMDAHALTGDARIADVVRRAAEWLRDDAVTSDGAAFRYLWGCASDDYDDSSTADLNLLIVHVFGAAYVLTGDAAWLDVGDAFADHGVDAMYVGRPKQWNQSGRAFPRYLGYRALGRAP</sequence>
<evidence type="ECO:0000256" key="2">
    <source>
        <dbReference type="SAM" id="SignalP"/>
    </source>
</evidence>